<dbReference type="Proteomes" id="UP001328107">
    <property type="component" value="Unassembled WGS sequence"/>
</dbReference>
<name>A0AAN5I546_9BILA</name>
<protein>
    <submittedName>
        <fullName evidence="1">Uncharacterized protein</fullName>
    </submittedName>
</protein>
<sequence length="70" mass="8311">LMLQPDTLRYQCQSKCQTRKRSAEEAYPPYLPSNNTRRFNRSAEEGCMEDCQKDPKKSVFQCMRTCQTRK</sequence>
<dbReference type="EMBL" id="BTRK01000005">
    <property type="protein sequence ID" value="GMR52588.1"/>
    <property type="molecule type" value="Genomic_DNA"/>
</dbReference>
<feature type="non-terminal residue" evidence="1">
    <location>
        <position position="1"/>
    </location>
</feature>
<accession>A0AAN5I546</accession>
<dbReference type="AlphaFoldDB" id="A0AAN5I546"/>
<organism evidence="1 2">
    <name type="scientific">Pristionchus mayeri</name>
    <dbReference type="NCBI Taxonomy" id="1317129"/>
    <lineage>
        <taxon>Eukaryota</taxon>
        <taxon>Metazoa</taxon>
        <taxon>Ecdysozoa</taxon>
        <taxon>Nematoda</taxon>
        <taxon>Chromadorea</taxon>
        <taxon>Rhabditida</taxon>
        <taxon>Rhabditina</taxon>
        <taxon>Diplogasteromorpha</taxon>
        <taxon>Diplogasteroidea</taxon>
        <taxon>Neodiplogasteridae</taxon>
        <taxon>Pristionchus</taxon>
    </lineage>
</organism>
<proteinExistence type="predicted"/>
<gene>
    <name evidence="1" type="ORF">PMAYCL1PPCAC_22783</name>
</gene>
<evidence type="ECO:0000313" key="2">
    <source>
        <dbReference type="Proteomes" id="UP001328107"/>
    </source>
</evidence>
<feature type="non-terminal residue" evidence="1">
    <location>
        <position position="70"/>
    </location>
</feature>
<keyword evidence="2" id="KW-1185">Reference proteome</keyword>
<evidence type="ECO:0000313" key="1">
    <source>
        <dbReference type="EMBL" id="GMR52588.1"/>
    </source>
</evidence>
<comment type="caution">
    <text evidence="1">The sequence shown here is derived from an EMBL/GenBank/DDBJ whole genome shotgun (WGS) entry which is preliminary data.</text>
</comment>
<reference evidence="2" key="1">
    <citation type="submission" date="2022-10" db="EMBL/GenBank/DDBJ databases">
        <title>Genome assembly of Pristionchus species.</title>
        <authorList>
            <person name="Yoshida K."/>
            <person name="Sommer R.J."/>
        </authorList>
    </citation>
    <scope>NUCLEOTIDE SEQUENCE [LARGE SCALE GENOMIC DNA]</scope>
    <source>
        <strain evidence="2">RS5460</strain>
    </source>
</reference>